<protein>
    <recommendedName>
        <fullName evidence="4">D-glycero-beta-D-manno-heptose 1-phosphate adenylyltransferase</fullName>
        <ecNumber evidence="4">2.7.7.70</ecNumber>
    </recommendedName>
</protein>
<dbReference type="AlphaFoldDB" id="A0A0U9HWX7"/>
<dbReference type="InterPro" id="IPR014729">
    <property type="entry name" value="Rossmann-like_a/b/a_fold"/>
</dbReference>
<comment type="similarity">
    <text evidence="2">Belongs to the KdsC family.</text>
</comment>
<dbReference type="InterPro" id="IPR010023">
    <property type="entry name" value="KdsC_fam"/>
</dbReference>
<dbReference type="SFLD" id="SFLDS00003">
    <property type="entry name" value="Haloacid_Dehalogenase"/>
    <property type="match status" value="1"/>
</dbReference>
<dbReference type="NCBIfam" id="TIGR00125">
    <property type="entry name" value="cyt_tran_rel"/>
    <property type="match status" value="1"/>
</dbReference>
<evidence type="ECO:0000256" key="6">
    <source>
        <dbReference type="ARBA" id="ARBA00022695"/>
    </source>
</evidence>
<dbReference type="FunFam" id="3.40.50.1000:FF:000029">
    <property type="entry name" value="3-deoxy-D-manno-octulosonate 8-phosphate phosphatase KdsC"/>
    <property type="match status" value="1"/>
</dbReference>
<evidence type="ECO:0000256" key="11">
    <source>
        <dbReference type="ARBA" id="ARBA00022842"/>
    </source>
</evidence>
<organism evidence="15 16">
    <name type="scientific">Thermodesulfovibrio aggregans</name>
    <dbReference type="NCBI Taxonomy" id="86166"/>
    <lineage>
        <taxon>Bacteria</taxon>
        <taxon>Pseudomonadati</taxon>
        <taxon>Nitrospirota</taxon>
        <taxon>Thermodesulfovibrionia</taxon>
        <taxon>Thermodesulfovibrionales</taxon>
        <taxon>Thermodesulfovibrionaceae</taxon>
        <taxon>Thermodesulfovibrio</taxon>
    </lineage>
</organism>
<keyword evidence="12" id="KW-0119">Carbohydrate metabolism</keyword>
<evidence type="ECO:0000259" key="14">
    <source>
        <dbReference type="Pfam" id="PF01467"/>
    </source>
</evidence>
<evidence type="ECO:0000256" key="8">
    <source>
        <dbReference type="ARBA" id="ARBA00022741"/>
    </source>
</evidence>
<keyword evidence="7" id="KW-0479">Metal-binding</keyword>
<comment type="cofactor">
    <cofactor evidence="1">
        <name>Mg(2+)</name>
        <dbReference type="ChEBI" id="CHEBI:18420"/>
    </cofactor>
</comment>
<dbReference type="RefSeq" id="WP_153000500.1">
    <property type="nucleotide sequence ID" value="NZ_BCNO01000002.1"/>
</dbReference>
<dbReference type="EC" id="2.7.7.70" evidence="4"/>
<keyword evidence="10" id="KW-0067">ATP-binding</keyword>
<keyword evidence="5" id="KW-0808">Transferase</keyword>
<evidence type="ECO:0000313" key="15">
    <source>
        <dbReference type="EMBL" id="GAQ95341.1"/>
    </source>
</evidence>
<dbReference type="GO" id="GO:0005524">
    <property type="term" value="F:ATP binding"/>
    <property type="evidence" value="ECO:0007669"/>
    <property type="project" value="UniProtKB-KW"/>
</dbReference>
<name>A0A0U9HWX7_9BACT</name>
<dbReference type="PANTHER" id="PTHR43793:SF2">
    <property type="entry name" value="BIFUNCTIONAL PROTEIN HLDE"/>
    <property type="match status" value="1"/>
</dbReference>
<dbReference type="InterPro" id="IPR023214">
    <property type="entry name" value="HAD_sf"/>
</dbReference>
<dbReference type="CDD" id="cd01630">
    <property type="entry name" value="HAD_KDO-like"/>
    <property type="match status" value="1"/>
</dbReference>
<dbReference type="SFLD" id="SFLDG01138">
    <property type="entry name" value="C1.6.2:_Deoxy-d-mannose-octulo"/>
    <property type="match status" value="1"/>
</dbReference>
<dbReference type="NCBIfam" id="TIGR02199">
    <property type="entry name" value="rfaE_dom_II"/>
    <property type="match status" value="1"/>
</dbReference>
<dbReference type="SFLD" id="SFLDG01136">
    <property type="entry name" value="C1.6:_Phosphoserine_Phosphatas"/>
    <property type="match status" value="1"/>
</dbReference>
<keyword evidence="8" id="KW-0547">Nucleotide-binding</keyword>
<dbReference type="Proteomes" id="UP000054976">
    <property type="component" value="Unassembled WGS sequence"/>
</dbReference>
<dbReference type="SUPFAM" id="SSF52374">
    <property type="entry name" value="Nucleotidylyl transferase"/>
    <property type="match status" value="1"/>
</dbReference>
<evidence type="ECO:0000256" key="7">
    <source>
        <dbReference type="ARBA" id="ARBA00022723"/>
    </source>
</evidence>
<evidence type="ECO:0000256" key="10">
    <source>
        <dbReference type="ARBA" id="ARBA00022840"/>
    </source>
</evidence>
<keyword evidence="6" id="KW-0548">Nucleotidyltransferase</keyword>
<dbReference type="GO" id="GO:0016788">
    <property type="term" value="F:hydrolase activity, acting on ester bonds"/>
    <property type="evidence" value="ECO:0007669"/>
    <property type="project" value="InterPro"/>
</dbReference>
<dbReference type="GO" id="GO:0005975">
    <property type="term" value="P:carbohydrate metabolic process"/>
    <property type="evidence" value="ECO:0007669"/>
    <property type="project" value="InterPro"/>
</dbReference>
<gene>
    <name evidence="15" type="ORF">TAGGR_2231</name>
</gene>
<dbReference type="InterPro" id="IPR036412">
    <property type="entry name" value="HAD-like_sf"/>
</dbReference>
<keyword evidence="11" id="KW-0460">Magnesium</keyword>
<dbReference type="InterPro" id="IPR011914">
    <property type="entry name" value="RfaE_dom_II"/>
</dbReference>
<comment type="subunit">
    <text evidence="3">Homotetramer.</text>
</comment>
<dbReference type="GO" id="GO:0016779">
    <property type="term" value="F:nucleotidyltransferase activity"/>
    <property type="evidence" value="ECO:0007669"/>
    <property type="project" value="UniProtKB-KW"/>
</dbReference>
<keyword evidence="9" id="KW-0378">Hydrolase</keyword>
<dbReference type="SUPFAM" id="SSF56784">
    <property type="entry name" value="HAD-like"/>
    <property type="match status" value="1"/>
</dbReference>
<evidence type="ECO:0000256" key="13">
    <source>
        <dbReference type="ARBA" id="ARBA00047428"/>
    </source>
</evidence>
<dbReference type="Gene3D" id="3.40.50.620">
    <property type="entry name" value="HUPs"/>
    <property type="match status" value="1"/>
</dbReference>
<dbReference type="Pfam" id="PF08282">
    <property type="entry name" value="Hydrolase_3"/>
    <property type="match status" value="1"/>
</dbReference>
<dbReference type="EMBL" id="BCNO01000002">
    <property type="protein sequence ID" value="GAQ95341.1"/>
    <property type="molecule type" value="Genomic_DNA"/>
</dbReference>
<evidence type="ECO:0000256" key="12">
    <source>
        <dbReference type="ARBA" id="ARBA00023277"/>
    </source>
</evidence>
<dbReference type="Gene3D" id="3.40.50.1000">
    <property type="entry name" value="HAD superfamily/HAD-like"/>
    <property type="match status" value="1"/>
</dbReference>
<dbReference type="NCBIfam" id="TIGR01662">
    <property type="entry name" value="HAD-SF-IIIA"/>
    <property type="match status" value="1"/>
</dbReference>
<evidence type="ECO:0000256" key="3">
    <source>
        <dbReference type="ARBA" id="ARBA00011881"/>
    </source>
</evidence>
<proteinExistence type="inferred from homology"/>
<feature type="domain" description="Cytidyltransferase-like" evidence="14">
    <location>
        <begin position="26"/>
        <end position="146"/>
    </location>
</feature>
<dbReference type="Pfam" id="PF01467">
    <property type="entry name" value="CTP_transf_like"/>
    <property type="match status" value="1"/>
</dbReference>
<dbReference type="InterPro" id="IPR006549">
    <property type="entry name" value="HAD-SF_hydro_IIIA"/>
</dbReference>
<dbReference type="GO" id="GO:0046872">
    <property type="term" value="F:metal ion binding"/>
    <property type="evidence" value="ECO:0007669"/>
    <property type="project" value="UniProtKB-KW"/>
</dbReference>
<sequence>MSKILTPEELKKKIDKFKKEGKRTVFTNGCFDILHVGHIRYLKEAKKLGSILIVAINSDKSVRKIKPLRPINPENERAEVLSALEFVDFVTFFDEDTPYELIKYLKPDVLVKGGDWKIEEIVGADIVKEVYSLPYVEGVSTTEIINKILSKYKTFKSQPSAEIIKKAEKVKFLILDVDGVLTRGDIILDEENNEFKIFNVKDGHGLVMLNKSGIGVAIITGRNSKALQRRMKELGITEVHQGSREKLKIFQQIVEKYNLKKEEISAMGDDIIDLSILSRAGLSVAPQDAHEEVKKIVDLVTHCKAGQGAVRELCDIILKAKGLWDKFIDEYTNL</sequence>
<comment type="caution">
    <text evidence="15">The sequence shown here is derived from an EMBL/GenBank/DDBJ whole genome shotgun (WGS) entry which is preliminary data.</text>
</comment>
<keyword evidence="16" id="KW-1185">Reference proteome</keyword>
<comment type="catalytic activity">
    <reaction evidence="13">
        <text>D-glycero-beta-D-manno-heptose 1-phosphate + ATP + H(+) = ADP-D-glycero-beta-D-manno-heptose + diphosphate</text>
        <dbReference type="Rhea" id="RHEA:27465"/>
        <dbReference type="ChEBI" id="CHEBI:15378"/>
        <dbReference type="ChEBI" id="CHEBI:30616"/>
        <dbReference type="ChEBI" id="CHEBI:33019"/>
        <dbReference type="ChEBI" id="CHEBI:59967"/>
        <dbReference type="ChEBI" id="CHEBI:61593"/>
        <dbReference type="EC" id="2.7.7.70"/>
    </reaction>
</comment>
<accession>A0A0U9HWX7</accession>
<dbReference type="STRING" id="86166.TAGGR_2231"/>
<evidence type="ECO:0000256" key="2">
    <source>
        <dbReference type="ARBA" id="ARBA00005893"/>
    </source>
</evidence>
<dbReference type="GO" id="GO:0016773">
    <property type="term" value="F:phosphotransferase activity, alcohol group as acceptor"/>
    <property type="evidence" value="ECO:0007669"/>
    <property type="project" value="InterPro"/>
</dbReference>
<evidence type="ECO:0000256" key="4">
    <source>
        <dbReference type="ARBA" id="ARBA00012519"/>
    </source>
</evidence>
<evidence type="ECO:0000256" key="9">
    <source>
        <dbReference type="ARBA" id="ARBA00022801"/>
    </source>
</evidence>
<dbReference type="PANTHER" id="PTHR43793">
    <property type="entry name" value="FAD SYNTHASE"/>
    <property type="match status" value="1"/>
</dbReference>
<evidence type="ECO:0000256" key="1">
    <source>
        <dbReference type="ARBA" id="ARBA00001946"/>
    </source>
</evidence>
<dbReference type="InterPro" id="IPR050385">
    <property type="entry name" value="Archaeal_FAD_synthase"/>
</dbReference>
<dbReference type="NCBIfam" id="TIGR01670">
    <property type="entry name" value="KdsC-phosphatas"/>
    <property type="match status" value="1"/>
</dbReference>
<evidence type="ECO:0000313" key="16">
    <source>
        <dbReference type="Proteomes" id="UP000054976"/>
    </source>
</evidence>
<reference evidence="16" key="1">
    <citation type="submission" date="2016-01" db="EMBL/GenBank/DDBJ databases">
        <title>Draft genome sequence of Thermodesulfovibrio aggregans strain TGE-P1.</title>
        <authorList>
            <person name="Sekiguchi Y."/>
            <person name="Ohashi A."/>
            <person name="Matsuura N."/>
            <person name="Tourlousse M.D."/>
        </authorList>
    </citation>
    <scope>NUCLEOTIDE SEQUENCE [LARGE SCALE GENOMIC DNA]</scope>
    <source>
        <strain evidence="16">TGE-P1</strain>
    </source>
</reference>
<evidence type="ECO:0000256" key="5">
    <source>
        <dbReference type="ARBA" id="ARBA00022679"/>
    </source>
</evidence>
<dbReference type="InterPro" id="IPR004821">
    <property type="entry name" value="Cyt_trans-like"/>
</dbReference>